<sequence>MSQPRNHYTPGQALHPFLHAVGRPVTFFHGRLIEAGQVAKVTAQEDGSLRYDVRVISGGTFRDVALGDLNNPQPNTFTYAP</sequence>
<keyword evidence="2" id="KW-1185">Reference proteome</keyword>
<gene>
    <name evidence="1" type="primary">81</name>
    <name evidence="1" type="ORF">SEA_PERSISTENCE_81</name>
</gene>
<dbReference type="GeneID" id="77931956"/>
<evidence type="ECO:0000313" key="2">
    <source>
        <dbReference type="Proteomes" id="UP000693837"/>
    </source>
</evidence>
<proteinExistence type="predicted"/>
<dbReference type="KEGG" id="vg:77931956"/>
<name>A0A8F3E2C5_9CAUD</name>
<accession>A0A8F3E2C5</accession>
<evidence type="ECO:0000313" key="1">
    <source>
        <dbReference type="EMBL" id="QWY79709.1"/>
    </source>
</evidence>
<dbReference type="EMBL" id="MW712719">
    <property type="protein sequence ID" value="QWY79709.1"/>
    <property type="molecule type" value="Genomic_DNA"/>
</dbReference>
<organism evidence="1 2">
    <name type="scientific">Arthrobacter phage Persistence</name>
    <dbReference type="NCBI Taxonomy" id="2836007"/>
    <lineage>
        <taxon>Viruses</taxon>
        <taxon>Duplodnaviria</taxon>
        <taxon>Heunggongvirae</taxon>
        <taxon>Uroviricota</taxon>
        <taxon>Caudoviricetes</taxon>
        <taxon>Persistencevirus</taxon>
        <taxon>Persistencevirus persistence</taxon>
    </lineage>
</organism>
<dbReference type="RefSeq" id="YP_010656082.1">
    <property type="nucleotide sequence ID" value="NC_070834.1"/>
</dbReference>
<dbReference type="Proteomes" id="UP000693837">
    <property type="component" value="Segment"/>
</dbReference>
<protein>
    <submittedName>
        <fullName evidence="1">Uncharacterized protein</fullName>
    </submittedName>
</protein>
<reference evidence="1" key="1">
    <citation type="submission" date="2021-03" db="EMBL/GenBank/DDBJ databases">
        <authorList>
            <person name="Pedlow M.R."/>
            <person name="Nance H.A."/>
            <person name="Bradley A.M."/>
            <person name="Brown C.A."/>
            <person name="Channell S.A."/>
            <person name="Forbes A.M."/>
            <person name="Lovell B."/>
            <person name="Mcdonald B.E."/>
            <person name="Silva M.B."/>
            <person name="White G.J."/>
            <person name="Zack K.M."/>
            <person name="Garlena R.A."/>
            <person name="Russell D.A."/>
            <person name="Jacobs-Sera D."/>
            <person name="Hatfull G.F."/>
        </authorList>
    </citation>
    <scope>NUCLEOTIDE SEQUENCE</scope>
</reference>